<keyword evidence="6" id="KW-0249">Electron transport</keyword>
<evidence type="ECO:0000256" key="4">
    <source>
        <dbReference type="ARBA" id="ARBA00022660"/>
    </source>
</evidence>
<organism evidence="9 10">
    <name type="scientific">Neohortaea acidophila</name>
    <dbReference type="NCBI Taxonomy" id="245834"/>
    <lineage>
        <taxon>Eukaryota</taxon>
        <taxon>Fungi</taxon>
        <taxon>Dikarya</taxon>
        <taxon>Ascomycota</taxon>
        <taxon>Pezizomycotina</taxon>
        <taxon>Dothideomycetes</taxon>
        <taxon>Dothideomycetidae</taxon>
        <taxon>Mycosphaerellales</taxon>
        <taxon>Teratosphaeriaceae</taxon>
        <taxon>Neohortaea</taxon>
    </lineage>
</organism>
<name>A0A6A6PZ10_9PEZI</name>
<evidence type="ECO:0000313" key="9">
    <source>
        <dbReference type="EMBL" id="KAF2484974.1"/>
    </source>
</evidence>
<evidence type="ECO:0000256" key="8">
    <source>
        <dbReference type="ARBA" id="ARBA00023136"/>
    </source>
</evidence>
<dbReference type="Pfam" id="PF04716">
    <property type="entry name" value="ETC_C1_NDUFA5"/>
    <property type="match status" value="1"/>
</dbReference>
<keyword evidence="8" id="KW-0472">Membrane</keyword>
<dbReference type="RefSeq" id="XP_033591543.1">
    <property type="nucleotide sequence ID" value="XM_033732869.1"/>
</dbReference>
<dbReference type="AlphaFoldDB" id="A0A6A6PZ10"/>
<dbReference type="GeneID" id="54473871"/>
<keyword evidence="4" id="KW-0679">Respiratory chain</keyword>
<keyword evidence="7" id="KW-0496">Mitochondrion</keyword>
<dbReference type="OrthoDB" id="286811at2759"/>
<dbReference type="InterPro" id="IPR006806">
    <property type="entry name" value="NDUFA5"/>
</dbReference>
<dbReference type="Proteomes" id="UP000799767">
    <property type="component" value="Unassembled WGS sequence"/>
</dbReference>
<keyword evidence="3" id="KW-0813">Transport</keyword>
<protein>
    <submittedName>
        <fullName evidence="9">ETC complex I subunit conserved region-domain-containing protein</fullName>
    </submittedName>
</protein>
<comment type="subcellular location">
    <subcellularLocation>
        <location evidence="1">Mitochondrion inner membrane</location>
        <topology evidence="1">Peripheral membrane protein</topology>
        <orientation evidence="1">Matrix side</orientation>
    </subcellularLocation>
</comment>
<evidence type="ECO:0000256" key="5">
    <source>
        <dbReference type="ARBA" id="ARBA00022792"/>
    </source>
</evidence>
<dbReference type="PANTHER" id="PTHR12653">
    <property type="entry name" value="NADH-UBIQUINONE OXIDOREDUCTASE 13 KD-B SUBUNIT"/>
    <property type="match status" value="1"/>
</dbReference>
<dbReference type="PANTHER" id="PTHR12653:SF0">
    <property type="entry name" value="NADH DEHYDROGENASE [UBIQUINONE] 1 ALPHA SUBCOMPLEX SUBUNIT 5"/>
    <property type="match status" value="1"/>
</dbReference>
<dbReference type="GO" id="GO:0005743">
    <property type="term" value="C:mitochondrial inner membrane"/>
    <property type="evidence" value="ECO:0007669"/>
    <property type="project" value="UniProtKB-SubCell"/>
</dbReference>
<comment type="similarity">
    <text evidence="2">Belongs to the complex I NDUFA5 subunit family.</text>
</comment>
<sequence>MRPAIRLFASLSRTTYLEAGAPTGLTGLLTHGTPRSTLLYLYSSTLDALKQFPEHSVYRKSTEALTKHRLSIVESVKPEGLSAWHDRVNKLVDDHPEAFRRVKELNGDGFNIVYREPPPESHYKSDEARVNAPYKARPQLEGPRFPDEVAGRGDALARDVIGEELSKLTIEAEPPLTLDQVGEIETKIGAGLIEEIIAVAEGEKGLVETLREAKVWDDLEEKVPTDQWQYNERKNM</sequence>
<accession>A0A6A6PZ10</accession>
<evidence type="ECO:0000256" key="2">
    <source>
        <dbReference type="ARBA" id="ARBA00010261"/>
    </source>
</evidence>
<evidence type="ECO:0000256" key="7">
    <source>
        <dbReference type="ARBA" id="ARBA00023128"/>
    </source>
</evidence>
<evidence type="ECO:0000256" key="6">
    <source>
        <dbReference type="ARBA" id="ARBA00022982"/>
    </source>
</evidence>
<evidence type="ECO:0000256" key="1">
    <source>
        <dbReference type="ARBA" id="ARBA00004443"/>
    </source>
</evidence>
<dbReference type="EMBL" id="MU001633">
    <property type="protein sequence ID" value="KAF2484974.1"/>
    <property type="molecule type" value="Genomic_DNA"/>
</dbReference>
<evidence type="ECO:0000313" key="10">
    <source>
        <dbReference type="Proteomes" id="UP000799767"/>
    </source>
</evidence>
<keyword evidence="10" id="KW-1185">Reference proteome</keyword>
<keyword evidence="5" id="KW-0999">Mitochondrion inner membrane</keyword>
<dbReference type="GO" id="GO:0022904">
    <property type="term" value="P:respiratory electron transport chain"/>
    <property type="evidence" value="ECO:0007669"/>
    <property type="project" value="InterPro"/>
</dbReference>
<proteinExistence type="inferred from homology"/>
<reference evidence="9" key="1">
    <citation type="journal article" date="2020" name="Stud. Mycol.">
        <title>101 Dothideomycetes genomes: a test case for predicting lifestyles and emergence of pathogens.</title>
        <authorList>
            <person name="Haridas S."/>
            <person name="Albert R."/>
            <person name="Binder M."/>
            <person name="Bloem J."/>
            <person name="Labutti K."/>
            <person name="Salamov A."/>
            <person name="Andreopoulos B."/>
            <person name="Baker S."/>
            <person name="Barry K."/>
            <person name="Bills G."/>
            <person name="Bluhm B."/>
            <person name="Cannon C."/>
            <person name="Castanera R."/>
            <person name="Culley D."/>
            <person name="Daum C."/>
            <person name="Ezra D."/>
            <person name="Gonzalez J."/>
            <person name="Henrissat B."/>
            <person name="Kuo A."/>
            <person name="Liang C."/>
            <person name="Lipzen A."/>
            <person name="Lutzoni F."/>
            <person name="Magnuson J."/>
            <person name="Mondo S."/>
            <person name="Nolan M."/>
            <person name="Ohm R."/>
            <person name="Pangilinan J."/>
            <person name="Park H.-J."/>
            <person name="Ramirez L."/>
            <person name="Alfaro M."/>
            <person name="Sun H."/>
            <person name="Tritt A."/>
            <person name="Yoshinaga Y."/>
            <person name="Zwiers L.-H."/>
            <person name="Turgeon B."/>
            <person name="Goodwin S."/>
            <person name="Spatafora J."/>
            <person name="Crous P."/>
            <person name="Grigoriev I."/>
        </authorList>
    </citation>
    <scope>NUCLEOTIDE SEQUENCE</scope>
    <source>
        <strain evidence="9">CBS 113389</strain>
    </source>
</reference>
<evidence type="ECO:0000256" key="3">
    <source>
        <dbReference type="ARBA" id="ARBA00022448"/>
    </source>
</evidence>
<gene>
    <name evidence="9" type="ORF">BDY17DRAFT_292680</name>
</gene>